<evidence type="ECO:0000259" key="4">
    <source>
        <dbReference type="Pfam" id="PF13868"/>
    </source>
</evidence>
<evidence type="ECO:0000256" key="2">
    <source>
        <dbReference type="SAM" id="Coils"/>
    </source>
</evidence>
<feature type="region of interest" description="Disordered" evidence="3">
    <location>
        <begin position="1"/>
        <end position="26"/>
    </location>
</feature>
<dbReference type="InterPro" id="IPR039986">
    <property type="entry name" value="CFAP210"/>
</dbReference>
<dbReference type="Pfam" id="PF13868">
    <property type="entry name" value="TPH"/>
    <property type="match status" value="1"/>
</dbReference>
<sequence length="560" mass="66997">MARIMHGRRKGSGKMGEINVDDLPEKLRSNDKSLTINGQQSMDPRNVCILTKDDMDRIYRQLNKKKEEEEKRRLAFQERERLREKSRKQVAQWDNTVLGLRQKKLETRRLREEKMEEERKAIDIEEEKFQCQRRKEIIEKAKTQQYYQTDRVKNFHSALLLSEVLKERDAQLELKKLKEKAAEGADNEWLDYERKQLEDAILKEQREARERIEKNHENAKYVLRQINHHKSRSDKFLEDDKIEGEELRRLAAHYNLEKKRLEEIRQDESKQLMIDNKRQIADTKRMNEIKAAQEEDEDEECRIFAAAKRKMMKMRADKEKEIFNDKQDKLNRIREKLYAQMQEQVRDEDERLHKAEAEAEEKRAREERLKEERIRKAHQEARDHMVATMKKNENLKKLDKIEELKRLQAQKEADAVFERAENEKRQRRFDGVKERKNYNLKQFDDRKQLGINSRRKQLELEKKNEELLNLEEDQFNEYAKKVIEHCEKNGRNTYPLKKAANQGIGGGLGPVLPGKGTKQNYLTSDQACLQMPSYQGESTEDTKQTITNNEGTNKRLGFVW</sequence>
<feature type="domain" description="Trichohyalin-plectin-homology" evidence="4">
    <location>
        <begin position="147"/>
        <end position="489"/>
    </location>
</feature>
<dbReference type="PANTHER" id="PTHR28663:SF1">
    <property type="entry name" value="CILIA- AND FLAGELLA- ASSOCIATED PROTEIN 210"/>
    <property type="match status" value="1"/>
</dbReference>
<proteinExistence type="predicted"/>
<evidence type="ECO:0000313" key="5">
    <source>
        <dbReference type="EMBL" id="CAD5114893.1"/>
    </source>
</evidence>
<feature type="coiled-coil region" evidence="2">
    <location>
        <begin position="52"/>
        <end position="135"/>
    </location>
</feature>
<reference evidence="5 6" key="1">
    <citation type="submission" date="2020-08" db="EMBL/GenBank/DDBJ databases">
        <authorList>
            <person name="Hejnol A."/>
        </authorList>
    </citation>
    <scope>NUCLEOTIDE SEQUENCE [LARGE SCALE GENOMIC DNA]</scope>
</reference>
<protein>
    <submittedName>
        <fullName evidence="5">DgyrCDS3923</fullName>
    </submittedName>
</protein>
<dbReference type="InterPro" id="IPR043597">
    <property type="entry name" value="TPH_dom"/>
</dbReference>
<gene>
    <name evidence="5" type="ORF">DGYR_LOCUS3696</name>
</gene>
<feature type="coiled-coil region" evidence="2">
    <location>
        <begin position="167"/>
        <end position="222"/>
    </location>
</feature>
<evidence type="ECO:0000256" key="3">
    <source>
        <dbReference type="SAM" id="MobiDB-lite"/>
    </source>
</evidence>
<keyword evidence="1 2" id="KW-0175">Coiled coil</keyword>
<keyword evidence="6" id="KW-1185">Reference proteome</keyword>
<feature type="coiled-coil region" evidence="2">
    <location>
        <begin position="316"/>
        <end position="426"/>
    </location>
</feature>
<name>A0A7I8VHI6_9ANNE</name>
<dbReference type="Proteomes" id="UP000549394">
    <property type="component" value="Unassembled WGS sequence"/>
</dbReference>
<evidence type="ECO:0000256" key="1">
    <source>
        <dbReference type="ARBA" id="ARBA00023054"/>
    </source>
</evidence>
<comment type="caution">
    <text evidence="5">The sequence shown here is derived from an EMBL/GenBank/DDBJ whole genome shotgun (WGS) entry which is preliminary data.</text>
</comment>
<dbReference type="PANTHER" id="PTHR28663">
    <property type="entry name" value="COILED-COIL DOMAIN-CONTAINING PROTEIN 173"/>
    <property type="match status" value="1"/>
</dbReference>
<accession>A0A7I8VHI6</accession>
<feature type="compositionally biased region" description="Basic residues" evidence="3">
    <location>
        <begin position="1"/>
        <end position="12"/>
    </location>
</feature>
<dbReference type="GO" id="GO:0005879">
    <property type="term" value="C:axonemal microtubule"/>
    <property type="evidence" value="ECO:0007669"/>
    <property type="project" value="TreeGrafter"/>
</dbReference>
<dbReference type="AlphaFoldDB" id="A0A7I8VHI6"/>
<evidence type="ECO:0000313" key="6">
    <source>
        <dbReference type="Proteomes" id="UP000549394"/>
    </source>
</evidence>
<dbReference type="EMBL" id="CAJFCJ010000005">
    <property type="protein sequence ID" value="CAD5114893.1"/>
    <property type="molecule type" value="Genomic_DNA"/>
</dbReference>
<organism evidence="5 6">
    <name type="scientific">Dimorphilus gyrociliatus</name>
    <dbReference type="NCBI Taxonomy" id="2664684"/>
    <lineage>
        <taxon>Eukaryota</taxon>
        <taxon>Metazoa</taxon>
        <taxon>Spiralia</taxon>
        <taxon>Lophotrochozoa</taxon>
        <taxon>Annelida</taxon>
        <taxon>Polychaeta</taxon>
        <taxon>Polychaeta incertae sedis</taxon>
        <taxon>Dinophilidae</taxon>
        <taxon>Dimorphilus</taxon>
    </lineage>
</organism>
<dbReference type="OrthoDB" id="331765at2759"/>